<name>A0AAV9UHH7_9PEZI</name>
<comment type="caution">
    <text evidence="2">The sequence shown here is derived from an EMBL/GenBank/DDBJ whole genome shotgun (WGS) entry which is preliminary data.</text>
</comment>
<feature type="transmembrane region" description="Helical" evidence="1">
    <location>
        <begin position="84"/>
        <end position="105"/>
    </location>
</feature>
<keyword evidence="1" id="KW-0472">Membrane</keyword>
<reference evidence="2 3" key="1">
    <citation type="submission" date="2019-10" db="EMBL/GenBank/DDBJ databases">
        <authorList>
            <person name="Palmer J.M."/>
        </authorList>
    </citation>
    <scope>NUCLEOTIDE SEQUENCE [LARGE SCALE GENOMIC DNA]</scope>
    <source>
        <strain evidence="2 3">TWF696</strain>
    </source>
</reference>
<evidence type="ECO:0008006" key="4">
    <source>
        <dbReference type="Google" id="ProtNLM"/>
    </source>
</evidence>
<dbReference type="EMBL" id="JAVHNQ010000008">
    <property type="protein sequence ID" value="KAK6340649.1"/>
    <property type="molecule type" value="Genomic_DNA"/>
</dbReference>
<dbReference type="Proteomes" id="UP001375240">
    <property type="component" value="Unassembled WGS sequence"/>
</dbReference>
<evidence type="ECO:0000313" key="3">
    <source>
        <dbReference type="Proteomes" id="UP001375240"/>
    </source>
</evidence>
<evidence type="ECO:0000313" key="2">
    <source>
        <dbReference type="EMBL" id="KAK6340649.1"/>
    </source>
</evidence>
<feature type="transmembrane region" description="Helical" evidence="1">
    <location>
        <begin position="188"/>
        <end position="211"/>
    </location>
</feature>
<keyword evidence="3" id="KW-1185">Reference proteome</keyword>
<evidence type="ECO:0000256" key="1">
    <source>
        <dbReference type="SAM" id="Phobius"/>
    </source>
</evidence>
<sequence length="218" mass="23883">MMARPGQSAKRSLTESLLPWKVDGDAMEDFLKINPIDENNPVEMERASQWRRAKVAELGAVNVVGALIAAVVSSAFTWPATTQAPWTVLATFYSALILSLVAVSTGSQQSIALYRLGESKNALKKLQELLSCTTDATAVRRPTSMQKYLWQIPVMLLNVSVLVFLVGLVILIWERAADMPSWDDDMKIAFVASLAGVFGLGNYLVGMFLLYRQAGRAA</sequence>
<feature type="transmembrane region" description="Helical" evidence="1">
    <location>
        <begin position="55"/>
        <end position="78"/>
    </location>
</feature>
<accession>A0AAV9UHH7</accession>
<keyword evidence="1" id="KW-0812">Transmembrane</keyword>
<gene>
    <name evidence="2" type="ORF">TWF696_008973</name>
</gene>
<proteinExistence type="predicted"/>
<protein>
    <recommendedName>
        <fullName evidence="4">Transmembrane protein</fullName>
    </recommendedName>
</protein>
<keyword evidence="1" id="KW-1133">Transmembrane helix</keyword>
<dbReference type="AlphaFoldDB" id="A0AAV9UHH7"/>
<organism evidence="2 3">
    <name type="scientific">Orbilia brochopaga</name>
    <dbReference type="NCBI Taxonomy" id="3140254"/>
    <lineage>
        <taxon>Eukaryota</taxon>
        <taxon>Fungi</taxon>
        <taxon>Dikarya</taxon>
        <taxon>Ascomycota</taxon>
        <taxon>Pezizomycotina</taxon>
        <taxon>Orbiliomycetes</taxon>
        <taxon>Orbiliales</taxon>
        <taxon>Orbiliaceae</taxon>
        <taxon>Orbilia</taxon>
    </lineage>
</organism>
<feature type="transmembrane region" description="Helical" evidence="1">
    <location>
        <begin position="148"/>
        <end position="173"/>
    </location>
</feature>